<dbReference type="PANTHER" id="PTHR34207">
    <property type="entry name" value="PROTEIN BIC1"/>
    <property type="match status" value="1"/>
</dbReference>
<dbReference type="eggNOG" id="ENOG502S7HB">
    <property type="taxonomic scope" value="Eukaryota"/>
</dbReference>
<reference evidence="2 3" key="1">
    <citation type="submission" date="2013-10" db="EMBL/GenBank/DDBJ databases">
        <authorList>
            <consortium name="International Citrus Genome Consortium"/>
            <person name="Jenkins J."/>
            <person name="Schmutz J."/>
            <person name="Prochnik S."/>
            <person name="Rokhsar D."/>
            <person name="Gmitter F."/>
            <person name="Ollitrault P."/>
            <person name="Machado M."/>
            <person name="Talon M."/>
            <person name="Wincker P."/>
            <person name="Jaillon O."/>
            <person name="Morgante M."/>
        </authorList>
    </citation>
    <scope>NUCLEOTIDE SEQUENCE</scope>
    <source>
        <strain evidence="3">cv. Clemenules</strain>
    </source>
</reference>
<feature type="region of interest" description="Disordered" evidence="1">
    <location>
        <begin position="23"/>
        <end position="45"/>
    </location>
</feature>
<organism evidence="2 3">
    <name type="scientific">Citrus clementina</name>
    <name type="common">Clementine</name>
    <name type="synonym">Citrus deliciosa x Citrus sinensis</name>
    <dbReference type="NCBI Taxonomy" id="85681"/>
    <lineage>
        <taxon>Eukaryota</taxon>
        <taxon>Viridiplantae</taxon>
        <taxon>Streptophyta</taxon>
        <taxon>Embryophyta</taxon>
        <taxon>Tracheophyta</taxon>
        <taxon>Spermatophyta</taxon>
        <taxon>Magnoliopsida</taxon>
        <taxon>eudicotyledons</taxon>
        <taxon>Gunneridae</taxon>
        <taxon>Pentapetalae</taxon>
        <taxon>rosids</taxon>
        <taxon>malvids</taxon>
        <taxon>Sapindales</taxon>
        <taxon>Rutaceae</taxon>
        <taxon>Aurantioideae</taxon>
        <taxon>Citrus</taxon>
    </lineage>
</organism>
<dbReference type="STRING" id="85681.V4UUU4"/>
<dbReference type="InParanoid" id="V4UUU4"/>
<sequence>MKKEPIKIMQQQPGEFIPPLASELDKTRHSISSGTQIKTQPPKNQSLELHQCQSIETNKQTQSLLCSETYCESVTHQEQEAALLETVPSADEVEVTKVLCEKPADLPLPVQEEKSEEDNGRERLKRHRIDVAGRVWIPDIWGQEEMLKDWIDCSAFDALLVPSGIMSARAALAQEGRRAHSGGLRVENRDLIRV</sequence>
<dbReference type="Proteomes" id="UP000030687">
    <property type="component" value="Unassembled WGS sequence"/>
</dbReference>
<dbReference type="InterPro" id="IPR040374">
    <property type="entry name" value="BIC"/>
</dbReference>
<accession>V4UUU4</accession>
<evidence type="ECO:0000313" key="3">
    <source>
        <dbReference type="Proteomes" id="UP000030687"/>
    </source>
</evidence>
<dbReference type="FunCoup" id="V4UUU4">
    <property type="interactions" value="35"/>
</dbReference>
<dbReference type="KEGG" id="cic:CICLE_v10012842mg"/>
<evidence type="ECO:0000256" key="1">
    <source>
        <dbReference type="SAM" id="MobiDB-lite"/>
    </source>
</evidence>
<dbReference type="OrthoDB" id="672067at2759"/>
<dbReference type="PANTHER" id="PTHR34207:SF2">
    <property type="entry name" value="PROTEIN BIC1"/>
    <property type="match status" value="1"/>
</dbReference>
<dbReference type="AlphaFoldDB" id="V4UUU4"/>
<proteinExistence type="predicted"/>
<dbReference type="Gramene" id="ESR43449">
    <property type="protein sequence ID" value="ESR43449"/>
    <property type="gene ID" value="CICLE_v10012842mg"/>
</dbReference>
<keyword evidence="3" id="KW-1185">Reference proteome</keyword>
<evidence type="ECO:0000313" key="2">
    <source>
        <dbReference type="EMBL" id="ESR43449.1"/>
    </source>
</evidence>
<dbReference type="GO" id="GO:0009785">
    <property type="term" value="P:blue light signaling pathway"/>
    <property type="evidence" value="ECO:0007669"/>
    <property type="project" value="InterPro"/>
</dbReference>
<protein>
    <recommendedName>
        <fullName evidence="4">Protein BIC1</fullName>
    </recommendedName>
</protein>
<dbReference type="CDD" id="cd22645">
    <property type="entry name" value="BIC1_CID"/>
    <property type="match status" value="1"/>
</dbReference>
<gene>
    <name evidence="2" type="ORF">CICLE_v10012842mg</name>
</gene>
<dbReference type="EMBL" id="KI536861">
    <property type="protein sequence ID" value="ESR43449.1"/>
    <property type="molecule type" value="Genomic_DNA"/>
</dbReference>
<name>V4UUU4_CITCL</name>
<evidence type="ECO:0008006" key="4">
    <source>
        <dbReference type="Google" id="ProtNLM"/>
    </source>
</evidence>
<feature type="compositionally biased region" description="Polar residues" evidence="1">
    <location>
        <begin position="30"/>
        <end position="45"/>
    </location>
</feature>